<evidence type="ECO:0000313" key="1">
    <source>
        <dbReference type="EMBL" id="JAH14505.1"/>
    </source>
</evidence>
<reference evidence="1" key="1">
    <citation type="submission" date="2014-11" db="EMBL/GenBank/DDBJ databases">
        <authorList>
            <person name="Amaro Gonzalez C."/>
        </authorList>
    </citation>
    <scope>NUCLEOTIDE SEQUENCE</scope>
</reference>
<accession>A0A0E9QDU8</accession>
<reference evidence="1" key="2">
    <citation type="journal article" date="2015" name="Fish Shellfish Immunol.">
        <title>Early steps in the European eel (Anguilla anguilla)-Vibrio vulnificus interaction in the gills: Role of the RtxA13 toxin.</title>
        <authorList>
            <person name="Callol A."/>
            <person name="Pajuelo D."/>
            <person name="Ebbesson L."/>
            <person name="Teles M."/>
            <person name="MacKenzie S."/>
            <person name="Amaro C."/>
        </authorList>
    </citation>
    <scope>NUCLEOTIDE SEQUENCE</scope>
</reference>
<name>A0A0E9QDU8_ANGAN</name>
<sequence length="40" mass="4744">MYTMVQIWQHKQISSESHSFIKRFTSKFCSSSVSVFTKNK</sequence>
<organism evidence="1">
    <name type="scientific">Anguilla anguilla</name>
    <name type="common">European freshwater eel</name>
    <name type="synonym">Muraena anguilla</name>
    <dbReference type="NCBI Taxonomy" id="7936"/>
    <lineage>
        <taxon>Eukaryota</taxon>
        <taxon>Metazoa</taxon>
        <taxon>Chordata</taxon>
        <taxon>Craniata</taxon>
        <taxon>Vertebrata</taxon>
        <taxon>Euteleostomi</taxon>
        <taxon>Actinopterygii</taxon>
        <taxon>Neopterygii</taxon>
        <taxon>Teleostei</taxon>
        <taxon>Anguilliformes</taxon>
        <taxon>Anguillidae</taxon>
        <taxon>Anguilla</taxon>
    </lineage>
</organism>
<dbReference type="EMBL" id="GBXM01094072">
    <property type="protein sequence ID" value="JAH14505.1"/>
    <property type="molecule type" value="Transcribed_RNA"/>
</dbReference>
<dbReference type="AlphaFoldDB" id="A0A0E9QDU8"/>
<protein>
    <submittedName>
        <fullName evidence="1">Uncharacterized protein</fullName>
    </submittedName>
</protein>
<proteinExistence type="predicted"/>